<dbReference type="Proteomes" id="UP000037122">
    <property type="component" value="Unassembled WGS sequence"/>
</dbReference>
<evidence type="ECO:0000313" key="3">
    <source>
        <dbReference type="Proteomes" id="UP000037122"/>
    </source>
</evidence>
<feature type="region of interest" description="Disordered" evidence="1">
    <location>
        <begin position="79"/>
        <end position="104"/>
    </location>
</feature>
<evidence type="ECO:0000313" key="2">
    <source>
        <dbReference type="EMBL" id="KND98417.1"/>
    </source>
</evidence>
<organism evidence="2 3">
    <name type="scientific">Candidozyma auris</name>
    <name type="common">Yeast</name>
    <name type="synonym">Candida auris</name>
    <dbReference type="NCBI Taxonomy" id="498019"/>
    <lineage>
        <taxon>Eukaryota</taxon>
        <taxon>Fungi</taxon>
        <taxon>Dikarya</taxon>
        <taxon>Ascomycota</taxon>
        <taxon>Saccharomycotina</taxon>
        <taxon>Pichiomycetes</taxon>
        <taxon>Metschnikowiaceae</taxon>
        <taxon>Candidozyma</taxon>
    </lineage>
</organism>
<reference evidence="3" key="1">
    <citation type="journal article" date="2015" name="BMC Genomics">
        <title>Draft genome of a commonly misdiagnosed multidrug resistant pathogen Candida auris.</title>
        <authorList>
            <person name="Chatterjee S."/>
            <person name="Alampalli S.V."/>
            <person name="Nageshan R.K."/>
            <person name="Chettiar S.T."/>
            <person name="Joshi S."/>
            <person name="Tatu U.S."/>
        </authorList>
    </citation>
    <scope>NUCLEOTIDE SEQUENCE [LARGE SCALE GENOMIC DNA]</scope>
    <source>
        <strain evidence="3">6684</strain>
    </source>
</reference>
<gene>
    <name evidence="2" type="ORF">QG37_04771</name>
</gene>
<proteinExistence type="predicted"/>
<feature type="compositionally biased region" description="Polar residues" evidence="1">
    <location>
        <begin position="79"/>
        <end position="90"/>
    </location>
</feature>
<name>A0A0L0NW84_CANAR</name>
<dbReference type="VEuPathDB" id="FungiDB:QG37_04771"/>
<dbReference type="EMBL" id="LGST01000032">
    <property type="protein sequence ID" value="KND98417.1"/>
    <property type="molecule type" value="Genomic_DNA"/>
</dbReference>
<evidence type="ECO:0000256" key="1">
    <source>
        <dbReference type="SAM" id="MobiDB-lite"/>
    </source>
</evidence>
<accession>A0A0L0NW84</accession>
<protein>
    <submittedName>
        <fullName evidence="2">Uncharacterized protein</fullName>
    </submittedName>
</protein>
<dbReference type="AlphaFoldDB" id="A0A0L0NW84"/>
<sequence>MLPMQSLAEAHTSKLAHFLLYCLHRFRHLWKTTCDKSVLLDMDNPVLASTGPCENPSIGPPTQDCECDFRSQNTRMYTFRNQTDTTSTGGRQARGDHKGTITGDKRLGLNHAEELL</sequence>
<comment type="caution">
    <text evidence="2">The sequence shown here is derived from an EMBL/GenBank/DDBJ whole genome shotgun (WGS) entry which is preliminary data.</text>
</comment>
<feature type="compositionally biased region" description="Basic and acidic residues" evidence="1">
    <location>
        <begin position="93"/>
        <end position="104"/>
    </location>
</feature>